<dbReference type="GO" id="GO:0006820">
    <property type="term" value="P:monoatomic anion transport"/>
    <property type="evidence" value="ECO:0007669"/>
    <property type="project" value="TreeGrafter"/>
</dbReference>
<dbReference type="GO" id="GO:0016020">
    <property type="term" value="C:membrane"/>
    <property type="evidence" value="ECO:0007669"/>
    <property type="project" value="UniProtKB-SubCell"/>
</dbReference>
<dbReference type="SUPFAM" id="SSF103473">
    <property type="entry name" value="MFS general substrate transporter"/>
    <property type="match status" value="1"/>
</dbReference>
<dbReference type="Gene3D" id="1.20.1250.20">
    <property type="entry name" value="MFS general substrate transporter like domains"/>
    <property type="match status" value="2"/>
</dbReference>
<dbReference type="RefSeq" id="XP_033156359.1">
    <property type="nucleotide sequence ID" value="XM_033300468.1"/>
</dbReference>
<keyword evidence="3 7" id="KW-0812">Transmembrane</keyword>
<feature type="transmembrane region" description="Helical" evidence="7">
    <location>
        <begin position="471"/>
        <end position="490"/>
    </location>
</feature>
<feature type="domain" description="Major facilitator superfamily (MFS) profile" evidence="8">
    <location>
        <begin position="68"/>
        <end position="495"/>
    </location>
</feature>
<feature type="transmembrane region" description="Helical" evidence="7">
    <location>
        <begin position="177"/>
        <end position="198"/>
    </location>
</feature>
<dbReference type="GeneID" id="117138395"/>
<keyword evidence="2" id="KW-0813">Transport</keyword>
<dbReference type="Proteomes" id="UP000515162">
    <property type="component" value="Chromosome 2R"/>
</dbReference>
<dbReference type="PROSITE" id="PS50850">
    <property type="entry name" value="MFS"/>
    <property type="match status" value="1"/>
</dbReference>
<feature type="transmembrane region" description="Helical" evidence="7">
    <location>
        <begin position="297"/>
        <end position="321"/>
    </location>
</feature>
<comment type="subcellular location">
    <subcellularLocation>
        <location evidence="1">Membrane</location>
        <topology evidence="1">Multi-pass membrane protein</topology>
    </subcellularLocation>
</comment>
<dbReference type="InterPro" id="IPR020846">
    <property type="entry name" value="MFS_dom"/>
</dbReference>
<dbReference type="GO" id="GO:0015293">
    <property type="term" value="F:symporter activity"/>
    <property type="evidence" value="ECO:0007669"/>
    <property type="project" value="UniProtKB-KW"/>
</dbReference>
<reference evidence="10" key="1">
    <citation type="submission" date="2025-08" db="UniProtKB">
        <authorList>
            <consortium name="RefSeq"/>
        </authorList>
    </citation>
    <scope>IDENTIFICATION</scope>
    <source>
        <strain evidence="10">Mau12</strain>
        <tissue evidence="10">Whole Body</tissue>
    </source>
</reference>
<keyword evidence="4" id="KW-0769">Symport</keyword>
<name>A0A6P8JUY4_DROMA</name>
<dbReference type="PANTHER" id="PTHR11662:SF336">
    <property type="entry name" value="LP19554P"/>
    <property type="match status" value="1"/>
</dbReference>
<protein>
    <submittedName>
        <fullName evidence="10">Sialin isoform X1</fullName>
    </submittedName>
</protein>
<dbReference type="FunFam" id="1.20.1250.20:FF:000157">
    <property type="entry name" value="Inorganic phosphate cotransporter"/>
    <property type="match status" value="1"/>
</dbReference>
<feature type="transmembrane region" description="Helical" evidence="7">
    <location>
        <begin position="436"/>
        <end position="459"/>
    </location>
</feature>
<dbReference type="FunFam" id="1.20.1250.20:FF:000003">
    <property type="entry name" value="Solute carrier family 17 member 3"/>
    <property type="match status" value="1"/>
</dbReference>
<dbReference type="InterPro" id="IPR011701">
    <property type="entry name" value="MFS"/>
</dbReference>
<keyword evidence="6 7" id="KW-0472">Membrane</keyword>
<evidence type="ECO:0000256" key="7">
    <source>
        <dbReference type="SAM" id="Phobius"/>
    </source>
</evidence>
<feature type="transmembrane region" description="Helical" evidence="7">
    <location>
        <begin position="65"/>
        <end position="89"/>
    </location>
</feature>
<dbReference type="AlphaFoldDB" id="A0A6P8JUY4"/>
<evidence type="ECO:0000313" key="10">
    <source>
        <dbReference type="RefSeq" id="XP_033156359.1"/>
    </source>
</evidence>
<evidence type="ECO:0000256" key="3">
    <source>
        <dbReference type="ARBA" id="ARBA00022692"/>
    </source>
</evidence>
<feature type="transmembrane region" description="Helical" evidence="7">
    <location>
        <begin position="239"/>
        <end position="260"/>
    </location>
</feature>
<dbReference type="InterPro" id="IPR036259">
    <property type="entry name" value="MFS_trans_sf"/>
</dbReference>
<dbReference type="CDD" id="cd17318">
    <property type="entry name" value="MFS_SLC17"/>
    <property type="match status" value="1"/>
</dbReference>
<evidence type="ECO:0000259" key="8">
    <source>
        <dbReference type="PROSITE" id="PS50850"/>
    </source>
</evidence>
<feature type="transmembrane region" description="Helical" evidence="7">
    <location>
        <begin position="210"/>
        <end position="227"/>
    </location>
</feature>
<feature type="transmembrane region" description="Helical" evidence="7">
    <location>
        <begin position="341"/>
        <end position="364"/>
    </location>
</feature>
<evidence type="ECO:0000256" key="4">
    <source>
        <dbReference type="ARBA" id="ARBA00022847"/>
    </source>
</evidence>
<evidence type="ECO:0000256" key="1">
    <source>
        <dbReference type="ARBA" id="ARBA00004141"/>
    </source>
</evidence>
<evidence type="ECO:0000256" key="2">
    <source>
        <dbReference type="ARBA" id="ARBA00022448"/>
    </source>
</evidence>
<dbReference type="PANTHER" id="PTHR11662">
    <property type="entry name" value="SOLUTE CARRIER FAMILY 17"/>
    <property type="match status" value="1"/>
</dbReference>
<feature type="transmembrane region" description="Helical" evidence="7">
    <location>
        <begin position="403"/>
        <end position="424"/>
    </location>
</feature>
<feature type="transmembrane region" description="Helical" evidence="7">
    <location>
        <begin position="121"/>
        <end position="138"/>
    </location>
</feature>
<accession>A0A6P8JUY4</accession>
<dbReference type="Pfam" id="PF07690">
    <property type="entry name" value="MFS_1"/>
    <property type="match status" value="1"/>
</dbReference>
<gene>
    <name evidence="10" type="primary">LOC117138395</name>
</gene>
<keyword evidence="9" id="KW-1185">Reference proteome</keyword>
<sequence length="515" mass="57243">MRSPLEICDPFPKKREWGDLSNPLIDLMCCERPACTSIHELNNDPLVNNQYLLSFAVYVPKRINVAIMLFMACLLSYMMRVNLSINIIAMVEDTSSHENGTEVEVLPDYGPRYNWTQSDQALLLGAYFYGYMITSLPAGTLAEMLGARNVAGYSCLVAGILTALTPAAAAWDKYAVFAVRFLIGFLNGVVYPCCHSLVSKWSPPDEKGKFVASLMGGTFGTVITWPISGVIIENLGWDWAFYIVGIFVLVVVAIWFYLVADTPAQHNTISLKEREYIESSLGDTLSNKKKWPPYKELILSLPFWSLMMLHYGSMWGLFFLITATPKFLSEVLGFNLSSAGFLSSLPHVARLLCAFGFGAVADWIRRRGWLSVTRMRKAFCLPSHILPGIMLIILAYFGRDPYVCVAIMTISLGFNGAATASNLANSQDLAPNYAGTLYGIINCVGTTPGIFSPLIVAAFTKNENTIDQWHWVFIIGAAAYILPALFFWVFGSGKIQKWNEVKTTESREDIVNTKL</sequence>
<feature type="transmembrane region" description="Helical" evidence="7">
    <location>
        <begin position="376"/>
        <end position="397"/>
    </location>
</feature>
<proteinExistence type="predicted"/>
<evidence type="ECO:0000256" key="6">
    <source>
        <dbReference type="ARBA" id="ARBA00023136"/>
    </source>
</evidence>
<keyword evidence="5 7" id="KW-1133">Transmembrane helix</keyword>
<organism evidence="9 10">
    <name type="scientific">Drosophila mauritiana</name>
    <name type="common">Fruit fly</name>
    <dbReference type="NCBI Taxonomy" id="7226"/>
    <lineage>
        <taxon>Eukaryota</taxon>
        <taxon>Metazoa</taxon>
        <taxon>Ecdysozoa</taxon>
        <taxon>Arthropoda</taxon>
        <taxon>Hexapoda</taxon>
        <taxon>Insecta</taxon>
        <taxon>Pterygota</taxon>
        <taxon>Neoptera</taxon>
        <taxon>Endopterygota</taxon>
        <taxon>Diptera</taxon>
        <taxon>Brachycera</taxon>
        <taxon>Muscomorpha</taxon>
        <taxon>Ephydroidea</taxon>
        <taxon>Drosophilidae</taxon>
        <taxon>Drosophila</taxon>
        <taxon>Sophophora</taxon>
    </lineage>
</organism>
<feature type="transmembrane region" description="Helical" evidence="7">
    <location>
        <begin position="150"/>
        <end position="171"/>
    </location>
</feature>
<dbReference type="InterPro" id="IPR050382">
    <property type="entry name" value="MFS_Na/Anion_cotransporter"/>
</dbReference>
<evidence type="ECO:0000256" key="5">
    <source>
        <dbReference type="ARBA" id="ARBA00022989"/>
    </source>
</evidence>
<evidence type="ECO:0000313" key="9">
    <source>
        <dbReference type="Proteomes" id="UP000515162"/>
    </source>
</evidence>